<gene>
    <name evidence="1" type="ORF">ASPCADRAFT_208020</name>
</gene>
<organism evidence="1 2">
    <name type="scientific">Aspergillus carbonarius (strain ITEM 5010)</name>
    <dbReference type="NCBI Taxonomy" id="602072"/>
    <lineage>
        <taxon>Eukaryota</taxon>
        <taxon>Fungi</taxon>
        <taxon>Dikarya</taxon>
        <taxon>Ascomycota</taxon>
        <taxon>Pezizomycotina</taxon>
        <taxon>Eurotiomycetes</taxon>
        <taxon>Eurotiomycetidae</taxon>
        <taxon>Eurotiales</taxon>
        <taxon>Aspergillaceae</taxon>
        <taxon>Aspergillus</taxon>
        <taxon>Aspergillus subgen. Circumdati</taxon>
    </lineage>
</organism>
<reference evidence="2" key="1">
    <citation type="journal article" date="2017" name="Genome Biol.">
        <title>Comparative genomics reveals high biological diversity and specific adaptations in the industrially and medically important fungal genus Aspergillus.</title>
        <authorList>
            <person name="de Vries R.P."/>
            <person name="Riley R."/>
            <person name="Wiebenga A."/>
            <person name="Aguilar-Osorio G."/>
            <person name="Amillis S."/>
            <person name="Uchima C.A."/>
            <person name="Anderluh G."/>
            <person name="Asadollahi M."/>
            <person name="Askin M."/>
            <person name="Barry K."/>
            <person name="Battaglia E."/>
            <person name="Bayram O."/>
            <person name="Benocci T."/>
            <person name="Braus-Stromeyer S.A."/>
            <person name="Caldana C."/>
            <person name="Canovas D."/>
            <person name="Cerqueira G.C."/>
            <person name="Chen F."/>
            <person name="Chen W."/>
            <person name="Choi C."/>
            <person name="Clum A."/>
            <person name="Dos Santos R.A."/>
            <person name="Damasio A.R."/>
            <person name="Diallinas G."/>
            <person name="Emri T."/>
            <person name="Fekete E."/>
            <person name="Flipphi M."/>
            <person name="Freyberg S."/>
            <person name="Gallo A."/>
            <person name="Gournas C."/>
            <person name="Habgood R."/>
            <person name="Hainaut M."/>
            <person name="Harispe M.L."/>
            <person name="Henrissat B."/>
            <person name="Hilden K.S."/>
            <person name="Hope R."/>
            <person name="Hossain A."/>
            <person name="Karabika E."/>
            <person name="Karaffa L."/>
            <person name="Karanyi Z."/>
            <person name="Krasevec N."/>
            <person name="Kuo A."/>
            <person name="Kusch H."/>
            <person name="LaButti K."/>
            <person name="Lagendijk E.L."/>
            <person name="Lapidus A."/>
            <person name="Levasseur A."/>
            <person name="Lindquist E."/>
            <person name="Lipzen A."/>
            <person name="Logrieco A.F."/>
            <person name="MacCabe A."/>
            <person name="Maekelae M.R."/>
            <person name="Malavazi I."/>
            <person name="Melin P."/>
            <person name="Meyer V."/>
            <person name="Mielnichuk N."/>
            <person name="Miskei M."/>
            <person name="Molnar A.P."/>
            <person name="Mule G."/>
            <person name="Ngan C.Y."/>
            <person name="Orejas M."/>
            <person name="Orosz E."/>
            <person name="Ouedraogo J.P."/>
            <person name="Overkamp K.M."/>
            <person name="Park H.-S."/>
            <person name="Perrone G."/>
            <person name="Piumi F."/>
            <person name="Punt P.J."/>
            <person name="Ram A.F."/>
            <person name="Ramon A."/>
            <person name="Rauscher S."/>
            <person name="Record E."/>
            <person name="Riano-Pachon D.M."/>
            <person name="Robert V."/>
            <person name="Roehrig J."/>
            <person name="Ruller R."/>
            <person name="Salamov A."/>
            <person name="Salih N.S."/>
            <person name="Samson R.A."/>
            <person name="Sandor E."/>
            <person name="Sanguinetti M."/>
            <person name="Schuetze T."/>
            <person name="Sepcic K."/>
            <person name="Shelest E."/>
            <person name="Sherlock G."/>
            <person name="Sophianopoulou V."/>
            <person name="Squina F.M."/>
            <person name="Sun H."/>
            <person name="Susca A."/>
            <person name="Todd R.B."/>
            <person name="Tsang A."/>
            <person name="Unkles S.E."/>
            <person name="van de Wiele N."/>
            <person name="van Rossen-Uffink D."/>
            <person name="Oliveira J.V."/>
            <person name="Vesth T.C."/>
            <person name="Visser J."/>
            <person name="Yu J.-H."/>
            <person name="Zhou M."/>
            <person name="Andersen M.R."/>
            <person name="Archer D.B."/>
            <person name="Baker S.E."/>
            <person name="Benoit I."/>
            <person name="Brakhage A.A."/>
            <person name="Braus G.H."/>
            <person name="Fischer R."/>
            <person name="Frisvad J.C."/>
            <person name="Goldman G.H."/>
            <person name="Houbraken J."/>
            <person name="Oakley B."/>
            <person name="Pocsi I."/>
            <person name="Scazzocchio C."/>
            <person name="Seiboth B."/>
            <person name="vanKuyk P.A."/>
            <person name="Wortman J."/>
            <person name="Dyer P.S."/>
            <person name="Grigoriev I.V."/>
        </authorList>
    </citation>
    <scope>NUCLEOTIDE SEQUENCE [LARGE SCALE GENOMIC DNA]</scope>
    <source>
        <strain evidence="2">ITEM 5010</strain>
    </source>
</reference>
<proteinExistence type="predicted"/>
<protein>
    <submittedName>
        <fullName evidence="1">Uncharacterized protein</fullName>
    </submittedName>
</protein>
<accession>A0A1R3RM67</accession>
<name>A0A1R3RM67_ASPC5</name>
<dbReference type="EMBL" id="KV907500">
    <property type="protein sequence ID" value="OOF95549.1"/>
    <property type="molecule type" value="Genomic_DNA"/>
</dbReference>
<evidence type="ECO:0000313" key="2">
    <source>
        <dbReference type="Proteomes" id="UP000188318"/>
    </source>
</evidence>
<evidence type="ECO:0000313" key="1">
    <source>
        <dbReference type="EMBL" id="OOF95549.1"/>
    </source>
</evidence>
<dbReference type="AlphaFoldDB" id="A0A1R3RM67"/>
<dbReference type="Proteomes" id="UP000188318">
    <property type="component" value="Unassembled WGS sequence"/>
</dbReference>
<sequence length="88" mass="9737">MHTRTRGAAHLLAGDNGNDARPFRIAMASFIGFARLARIIRVEDPISGPRPRPLNLRLALEYWYFSNQILLCEHATFGISEGIAGTEG</sequence>
<keyword evidence="2" id="KW-1185">Reference proteome</keyword>
<dbReference type="VEuPathDB" id="FungiDB:ASPCADRAFT_208020"/>